<name>A0A2G8TAB5_9BURK</name>
<dbReference type="RefSeq" id="WP_099791991.1">
    <property type="nucleotide sequence ID" value="NZ_JBHLYV010000018.1"/>
</dbReference>
<dbReference type="EMBL" id="PDOC01000018">
    <property type="protein sequence ID" value="PIL42919.1"/>
    <property type="molecule type" value="Genomic_DNA"/>
</dbReference>
<proteinExistence type="predicted"/>
<sequence length="147" mass="16577">MIEEPRIIVALTTKDGRTSIEVRRTDADDAQPKDIRSVSWPLVMLAPAGYMAACDRVGNAVWRLLHAAHPELLEPHPPLKPPDMLTELEEIIQLVQTLIRRSVREQTSSYVPALDAIFKSNADLLEKTSLPEQWPTLRSSFMRHSAT</sequence>
<evidence type="ECO:0000313" key="2">
    <source>
        <dbReference type="Proteomes" id="UP000230390"/>
    </source>
</evidence>
<accession>A0A2G8TAB5</accession>
<dbReference type="AlphaFoldDB" id="A0A2G8TAB5"/>
<protein>
    <submittedName>
        <fullName evidence="1">Uncharacterized protein</fullName>
    </submittedName>
</protein>
<dbReference type="Proteomes" id="UP000230390">
    <property type="component" value="Unassembled WGS sequence"/>
</dbReference>
<evidence type="ECO:0000313" key="1">
    <source>
        <dbReference type="EMBL" id="PIL42919.1"/>
    </source>
</evidence>
<organism evidence="1 2">
    <name type="scientific">Massilia eurypsychrophila</name>
    <dbReference type="NCBI Taxonomy" id="1485217"/>
    <lineage>
        <taxon>Bacteria</taxon>
        <taxon>Pseudomonadati</taxon>
        <taxon>Pseudomonadota</taxon>
        <taxon>Betaproteobacteria</taxon>
        <taxon>Burkholderiales</taxon>
        <taxon>Oxalobacteraceae</taxon>
        <taxon>Telluria group</taxon>
        <taxon>Massilia</taxon>
    </lineage>
</organism>
<reference evidence="1 2" key="1">
    <citation type="submission" date="2017-10" db="EMBL/GenBank/DDBJ databases">
        <title>Massilia psychrophilum sp. nov., a novel purple-pigmented bacterium isolated from Tianshan glacier, Xinjiang Municipality, China.</title>
        <authorList>
            <person name="Wang H."/>
        </authorList>
    </citation>
    <scope>NUCLEOTIDE SEQUENCE [LARGE SCALE GENOMIC DNA]</scope>
    <source>
        <strain evidence="1 2">JCM 30074</strain>
    </source>
</reference>
<keyword evidence="2" id="KW-1185">Reference proteome</keyword>
<gene>
    <name evidence="1" type="ORF">CR105_21380</name>
</gene>
<comment type="caution">
    <text evidence="1">The sequence shown here is derived from an EMBL/GenBank/DDBJ whole genome shotgun (WGS) entry which is preliminary data.</text>
</comment>